<evidence type="ECO:0000313" key="2">
    <source>
        <dbReference type="Proteomes" id="UP000812013"/>
    </source>
</evidence>
<protein>
    <submittedName>
        <fullName evidence="1">Tetratricopeptide repeat protein</fullName>
    </submittedName>
</protein>
<sequence length="384" mass="42350">MTAMTPEEIRRALYENRRLPGGAARNAHAESLAAAAEASGDRRLFREALNHQIDAYEYSAERTRLLVPFARLLQEYDRDPGAFSESEAHSLFWQFKWVASAIDSSPELPLDTARGWLADMERRYRLAGYGEGPVRKAELFLAEAAGDDAAAERAMSRWTAAERDSMSDCRACEHSAQGWFWERRQQDDKAVEAWQPVLAGDLSCAEEPHRVLAKSLLPLVRLGRLDEARAHHLRGYRMARGNESLLRSIGHHIEFCALTGNEGRGLEILTEHAGHLGPLVDLEARLSFHGGVLVLLHRLAELGHGAQPAAAYDSTPRTVDELYAILHADAVEVAGRFDARNGNTRISDRLSARIGRAPLLESLPLGVRATRLPRPAAGGAPVAP</sequence>
<comment type="caution">
    <text evidence="1">The sequence shown here is derived from an EMBL/GenBank/DDBJ whole genome shotgun (WGS) entry which is preliminary data.</text>
</comment>
<reference evidence="1 2" key="1">
    <citation type="submission" date="2019-12" db="EMBL/GenBank/DDBJ databases">
        <title>Genome sequence of Streptomyces bambusae.</title>
        <authorList>
            <person name="Bansal K."/>
            <person name="Choksket S."/>
            <person name="Korpole S."/>
            <person name="Patil P.B."/>
        </authorList>
    </citation>
    <scope>NUCLEOTIDE SEQUENCE [LARGE SCALE GENOMIC DNA]</scope>
    <source>
        <strain evidence="1 2">SK60</strain>
    </source>
</reference>
<accession>A0ABS6Z8P9</accession>
<proteinExistence type="predicted"/>
<organism evidence="1 2">
    <name type="scientific">Streptomyces bambusae</name>
    <dbReference type="NCBI Taxonomy" id="1550616"/>
    <lineage>
        <taxon>Bacteria</taxon>
        <taxon>Bacillati</taxon>
        <taxon>Actinomycetota</taxon>
        <taxon>Actinomycetes</taxon>
        <taxon>Kitasatosporales</taxon>
        <taxon>Streptomycetaceae</taxon>
        <taxon>Streptomyces</taxon>
    </lineage>
</organism>
<feature type="non-terminal residue" evidence="1">
    <location>
        <position position="384"/>
    </location>
</feature>
<dbReference type="Proteomes" id="UP000812013">
    <property type="component" value="Unassembled WGS sequence"/>
</dbReference>
<dbReference type="EMBL" id="WTFF01000086">
    <property type="protein sequence ID" value="MBW5483080.1"/>
    <property type="molecule type" value="Genomic_DNA"/>
</dbReference>
<evidence type="ECO:0000313" key="1">
    <source>
        <dbReference type="EMBL" id="MBW5483080.1"/>
    </source>
</evidence>
<gene>
    <name evidence="1" type="ORF">GPJ59_14600</name>
</gene>
<name>A0ABS6Z8P9_9ACTN</name>
<keyword evidence="2" id="KW-1185">Reference proteome</keyword>